<dbReference type="Proteomes" id="UP000217785">
    <property type="component" value="Unassembled WGS sequence"/>
</dbReference>
<dbReference type="Pfam" id="PF07293">
    <property type="entry name" value="DUF1450"/>
    <property type="match status" value="1"/>
</dbReference>
<protein>
    <recommendedName>
        <fullName evidence="3">DUF1450 domain-containing protein</fullName>
    </recommendedName>
</protein>
<comment type="caution">
    <text evidence="1">The sequence shown here is derived from an EMBL/GenBank/DDBJ whole genome shotgun (WGS) entry which is preliminary data.</text>
</comment>
<dbReference type="AlphaFoldDB" id="A0A292YTK7"/>
<dbReference type="EMBL" id="BDUF01000109">
    <property type="protein sequence ID" value="GAX91815.1"/>
    <property type="molecule type" value="Genomic_DNA"/>
</dbReference>
<sequence>MGILIVEVCESNPAASLPLEVLEDEFAGISVIRSSCLSECELCAQQPYVMVNGDIIAAGSLDSLMGQIRSKIEAELAEWA</sequence>
<dbReference type="RefSeq" id="WP_096183963.1">
    <property type="nucleotide sequence ID" value="NZ_BDUF01000109.1"/>
</dbReference>
<dbReference type="InterPro" id="IPR009910">
    <property type="entry name" value="DUF1450"/>
</dbReference>
<name>A0A292YTK7_9BACL</name>
<gene>
    <name evidence="1" type="ORF">EFBL_3506</name>
</gene>
<keyword evidence="2" id="KW-1185">Reference proteome</keyword>
<dbReference type="OrthoDB" id="1684419at2"/>
<reference evidence="2" key="1">
    <citation type="submission" date="2017-07" db="EMBL/GenBank/DDBJ databases">
        <title>Draft genome sequence of Effusibacillus lacus strain skLN1.</title>
        <authorList>
            <person name="Watanabe M."/>
            <person name="Kojima H."/>
            <person name="Fukui M."/>
        </authorList>
    </citation>
    <scope>NUCLEOTIDE SEQUENCE [LARGE SCALE GENOMIC DNA]</scope>
    <source>
        <strain evidence="2">skLN1</strain>
    </source>
</reference>
<proteinExistence type="predicted"/>
<accession>A0A292YTK7</accession>
<evidence type="ECO:0000313" key="1">
    <source>
        <dbReference type="EMBL" id="GAX91815.1"/>
    </source>
</evidence>
<evidence type="ECO:0008006" key="3">
    <source>
        <dbReference type="Google" id="ProtNLM"/>
    </source>
</evidence>
<organism evidence="1 2">
    <name type="scientific">Effusibacillus lacus</name>
    <dbReference type="NCBI Taxonomy" id="1348429"/>
    <lineage>
        <taxon>Bacteria</taxon>
        <taxon>Bacillati</taxon>
        <taxon>Bacillota</taxon>
        <taxon>Bacilli</taxon>
        <taxon>Bacillales</taxon>
        <taxon>Alicyclobacillaceae</taxon>
        <taxon>Effusibacillus</taxon>
    </lineage>
</organism>
<evidence type="ECO:0000313" key="2">
    <source>
        <dbReference type="Proteomes" id="UP000217785"/>
    </source>
</evidence>